<dbReference type="PANTHER" id="PTHR46696">
    <property type="entry name" value="P450, PUTATIVE (EUROFUNG)-RELATED"/>
    <property type="match status" value="1"/>
</dbReference>
<dbReference type="GO" id="GO:0020037">
    <property type="term" value="F:heme binding"/>
    <property type="evidence" value="ECO:0007669"/>
    <property type="project" value="InterPro"/>
</dbReference>
<dbReference type="Gene3D" id="1.10.630.10">
    <property type="entry name" value="Cytochrome P450"/>
    <property type="match status" value="1"/>
</dbReference>
<evidence type="ECO:0000313" key="9">
    <source>
        <dbReference type="Proteomes" id="UP000502508"/>
    </source>
</evidence>
<accession>A0A6F8XKP3</accession>
<keyword evidence="9" id="KW-1185">Reference proteome</keyword>
<dbReference type="KEGG" id="pfla:Pflav_007920"/>
<proteinExistence type="inferred from homology"/>
<keyword evidence="3 7" id="KW-0479">Metal-binding</keyword>
<dbReference type="EMBL" id="AP022870">
    <property type="protein sequence ID" value="BCB74382.1"/>
    <property type="molecule type" value="Genomic_DNA"/>
</dbReference>
<dbReference type="Pfam" id="PF00067">
    <property type="entry name" value="p450"/>
    <property type="match status" value="1"/>
</dbReference>
<dbReference type="GO" id="GO:0004497">
    <property type="term" value="F:monooxygenase activity"/>
    <property type="evidence" value="ECO:0007669"/>
    <property type="project" value="UniProtKB-KW"/>
</dbReference>
<dbReference type="AlphaFoldDB" id="A0A6F8XKP3"/>
<comment type="similarity">
    <text evidence="1 7">Belongs to the cytochrome P450 family.</text>
</comment>
<evidence type="ECO:0000256" key="5">
    <source>
        <dbReference type="ARBA" id="ARBA00023004"/>
    </source>
</evidence>
<dbReference type="PRINTS" id="PR00359">
    <property type="entry name" value="BP450"/>
</dbReference>
<dbReference type="Proteomes" id="UP000502508">
    <property type="component" value="Chromosome"/>
</dbReference>
<evidence type="ECO:0000256" key="2">
    <source>
        <dbReference type="ARBA" id="ARBA00022617"/>
    </source>
</evidence>
<dbReference type="RefSeq" id="WP_173033755.1">
    <property type="nucleotide sequence ID" value="NZ_AP022870.1"/>
</dbReference>
<evidence type="ECO:0000256" key="4">
    <source>
        <dbReference type="ARBA" id="ARBA00023002"/>
    </source>
</evidence>
<evidence type="ECO:0000256" key="6">
    <source>
        <dbReference type="ARBA" id="ARBA00023033"/>
    </source>
</evidence>
<reference evidence="8 9" key="2">
    <citation type="submission" date="2020-03" db="EMBL/GenBank/DDBJ databases">
        <authorList>
            <person name="Ichikawa N."/>
            <person name="Kimura A."/>
            <person name="Kitahashi Y."/>
            <person name="Uohara A."/>
        </authorList>
    </citation>
    <scope>NUCLEOTIDE SEQUENCE [LARGE SCALE GENOMIC DNA]</scope>
    <source>
        <strain evidence="8 9">NBRC 107702</strain>
    </source>
</reference>
<dbReference type="InterPro" id="IPR036396">
    <property type="entry name" value="Cyt_P450_sf"/>
</dbReference>
<dbReference type="FunFam" id="1.10.630.10:FF:000018">
    <property type="entry name" value="Cytochrome P450 monooxygenase"/>
    <property type="match status" value="1"/>
</dbReference>
<dbReference type="InterPro" id="IPR017972">
    <property type="entry name" value="Cyt_P450_CS"/>
</dbReference>
<keyword evidence="6 7" id="KW-0503">Monooxygenase</keyword>
<dbReference type="SUPFAM" id="SSF48264">
    <property type="entry name" value="Cytochrome P450"/>
    <property type="match status" value="1"/>
</dbReference>
<evidence type="ECO:0000256" key="3">
    <source>
        <dbReference type="ARBA" id="ARBA00022723"/>
    </source>
</evidence>
<keyword evidence="4 7" id="KW-0560">Oxidoreductase</keyword>
<evidence type="ECO:0000256" key="1">
    <source>
        <dbReference type="ARBA" id="ARBA00010617"/>
    </source>
</evidence>
<dbReference type="GO" id="GO:0017000">
    <property type="term" value="P:antibiotic biosynthetic process"/>
    <property type="evidence" value="ECO:0007669"/>
    <property type="project" value="UniProtKB-ARBA"/>
</dbReference>
<dbReference type="PANTHER" id="PTHR46696:SF1">
    <property type="entry name" value="CYTOCHROME P450 YJIB-RELATED"/>
    <property type="match status" value="1"/>
</dbReference>
<dbReference type="InterPro" id="IPR002397">
    <property type="entry name" value="Cyt_P450_B"/>
</dbReference>
<name>A0A6F8XKP3_9ACTN</name>
<evidence type="ECO:0000256" key="7">
    <source>
        <dbReference type="RuleBase" id="RU000461"/>
    </source>
</evidence>
<keyword evidence="5 7" id="KW-0408">Iron</keyword>
<dbReference type="GO" id="GO:0005506">
    <property type="term" value="F:iron ion binding"/>
    <property type="evidence" value="ECO:0007669"/>
    <property type="project" value="InterPro"/>
</dbReference>
<sequence>MVLVGTDELFQIYDWARELRESGPVHPAEDGTWKVVRHAEARKVMMDHKIFSSDLRPLFGKIGDDDFPLLSQSDPPRHRELRNMMSAAFTAHKIASLEPQIEAVSAELVDSVLERGETDVVADLAMPLPLIVIAELLAIPAERREDFKRWSNAYISTLGMHGEKPPEIAKELAELEVYMMGLIAERRPNPSDDLVSVLCHAELDGKALPDKIVIGFCTALLVAGYVTTTNLLSNAVLCLNRYPEALQLIRKQPEILPNFVDEVMRFTSPVQSSVPRLTRVETTLGDHVIPEKALVFPYIGASNRDELVFEKADQFDPTRDPNPHLGFGHGVHFCLGAPLARMEARIGIGMMAERLRGEWRVPEDVQLEVEPPPAFLFGPKALPLKWGE</sequence>
<keyword evidence="2 7" id="KW-0349">Heme</keyword>
<protein>
    <submittedName>
        <fullName evidence="8">Cytochrome P450</fullName>
    </submittedName>
</protein>
<organism evidence="8 9">
    <name type="scientific">Phytohabitans flavus</name>
    <dbReference type="NCBI Taxonomy" id="1076124"/>
    <lineage>
        <taxon>Bacteria</taxon>
        <taxon>Bacillati</taxon>
        <taxon>Actinomycetota</taxon>
        <taxon>Actinomycetes</taxon>
        <taxon>Micromonosporales</taxon>
        <taxon>Micromonosporaceae</taxon>
    </lineage>
</organism>
<dbReference type="PROSITE" id="PS00086">
    <property type="entry name" value="CYTOCHROME_P450"/>
    <property type="match status" value="1"/>
</dbReference>
<gene>
    <name evidence="8" type="ORF">Pflav_007920</name>
</gene>
<reference evidence="8 9" key="1">
    <citation type="submission" date="2020-03" db="EMBL/GenBank/DDBJ databases">
        <title>Whole genome shotgun sequence of Phytohabitans flavus NBRC 107702.</title>
        <authorList>
            <person name="Komaki H."/>
            <person name="Tamura T."/>
        </authorList>
    </citation>
    <scope>NUCLEOTIDE SEQUENCE [LARGE SCALE GENOMIC DNA]</scope>
    <source>
        <strain evidence="8 9">NBRC 107702</strain>
    </source>
</reference>
<evidence type="ECO:0000313" key="8">
    <source>
        <dbReference type="EMBL" id="BCB74382.1"/>
    </source>
</evidence>
<dbReference type="GO" id="GO:0016705">
    <property type="term" value="F:oxidoreductase activity, acting on paired donors, with incorporation or reduction of molecular oxygen"/>
    <property type="evidence" value="ECO:0007669"/>
    <property type="project" value="InterPro"/>
</dbReference>
<dbReference type="InterPro" id="IPR001128">
    <property type="entry name" value="Cyt_P450"/>
</dbReference>